<feature type="compositionally biased region" description="Basic and acidic residues" evidence="1">
    <location>
        <begin position="90"/>
        <end position="99"/>
    </location>
</feature>
<dbReference type="AlphaFoldDB" id="A0A382I268"/>
<evidence type="ECO:0000256" key="2">
    <source>
        <dbReference type="SAM" id="Phobius"/>
    </source>
</evidence>
<feature type="transmembrane region" description="Helical" evidence="2">
    <location>
        <begin position="51"/>
        <end position="72"/>
    </location>
</feature>
<protein>
    <submittedName>
        <fullName evidence="3">Uncharacterized protein</fullName>
    </submittedName>
</protein>
<keyword evidence="2" id="KW-1133">Transmembrane helix</keyword>
<organism evidence="3">
    <name type="scientific">marine metagenome</name>
    <dbReference type="NCBI Taxonomy" id="408172"/>
    <lineage>
        <taxon>unclassified sequences</taxon>
        <taxon>metagenomes</taxon>
        <taxon>ecological metagenomes</taxon>
    </lineage>
</organism>
<name>A0A382I268_9ZZZZ</name>
<reference evidence="3" key="1">
    <citation type="submission" date="2018-05" db="EMBL/GenBank/DDBJ databases">
        <authorList>
            <person name="Lanie J.A."/>
            <person name="Ng W.-L."/>
            <person name="Kazmierczak K.M."/>
            <person name="Andrzejewski T.M."/>
            <person name="Davidsen T.M."/>
            <person name="Wayne K.J."/>
            <person name="Tettelin H."/>
            <person name="Glass J.I."/>
            <person name="Rusch D."/>
            <person name="Podicherti R."/>
            <person name="Tsui H.-C.T."/>
            <person name="Winkler M.E."/>
        </authorList>
    </citation>
    <scope>NUCLEOTIDE SEQUENCE</scope>
</reference>
<evidence type="ECO:0000256" key="1">
    <source>
        <dbReference type="SAM" id="MobiDB-lite"/>
    </source>
</evidence>
<proteinExistence type="predicted"/>
<keyword evidence="2" id="KW-0812">Transmembrane</keyword>
<keyword evidence="2" id="KW-0472">Membrane</keyword>
<feature type="region of interest" description="Disordered" evidence="1">
    <location>
        <begin position="75"/>
        <end position="99"/>
    </location>
</feature>
<sequence>MKVVSKLVDLELHIGHIKKNGDHLLVYSDPERSMPTTIHIDAQDVFSIIKVLISSVGFWKFLISIPWLLIGFEKKQRKSSKIGTNTNDPTTDKKWDPWE</sequence>
<gene>
    <name evidence="3" type="ORF">METZ01_LOCUS246574</name>
</gene>
<accession>A0A382I268</accession>
<evidence type="ECO:0000313" key="3">
    <source>
        <dbReference type="EMBL" id="SVB93720.1"/>
    </source>
</evidence>
<dbReference type="EMBL" id="UINC01064755">
    <property type="protein sequence ID" value="SVB93720.1"/>
    <property type="molecule type" value="Genomic_DNA"/>
</dbReference>